<evidence type="ECO:0000259" key="13">
    <source>
        <dbReference type="PROSITE" id="PS50885"/>
    </source>
</evidence>
<dbReference type="Pfam" id="PF05227">
    <property type="entry name" value="CHASE3"/>
    <property type="match status" value="1"/>
</dbReference>
<proteinExistence type="predicted"/>
<dbReference type="Pfam" id="PF00672">
    <property type="entry name" value="HAMP"/>
    <property type="match status" value="1"/>
</dbReference>
<keyword evidence="7" id="KW-0418">Kinase</keyword>
<dbReference type="InterPro" id="IPR003594">
    <property type="entry name" value="HATPase_dom"/>
</dbReference>
<dbReference type="Pfam" id="PF00512">
    <property type="entry name" value="HisKA"/>
    <property type="match status" value="1"/>
</dbReference>
<dbReference type="PANTHER" id="PTHR43304:SF1">
    <property type="entry name" value="PAC DOMAIN-CONTAINING PROTEIN"/>
    <property type="match status" value="1"/>
</dbReference>
<dbReference type="InterPro" id="IPR036890">
    <property type="entry name" value="HATPase_C_sf"/>
</dbReference>
<evidence type="ECO:0000256" key="10">
    <source>
        <dbReference type="SAM" id="MobiDB-lite"/>
    </source>
</evidence>
<dbReference type="InterPro" id="IPR007891">
    <property type="entry name" value="CHASE3"/>
</dbReference>
<evidence type="ECO:0000256" key="6">
    <source>
        <dbReference type="ARBA" id="ARBA00022692"/>
    </source>
</evidence>
<feature type="domain" description="HAMP" evidence="13">
    <location>
        <begin position="237"/>
        <end position="289"/>
    </location>
</feature>
<dbReference type="EMBL" id="JBHEZX010000002">
    <property type="protein sequence ID" value="MFC1408508.1"/>
    <property type="molecule type" value="Genomic_DNA"/>
</dbReference>
<dbReference type="GO" id="GO:0005524">
    <property type="term" value="F:ATP binding"/>
    <property type="evidence" value="ECO:0007669"/>
    <property type="project" value="UniProtKB-KW"/>
</dbReference>
<dbReference type="Gene3D" id="1.10.287.130">
    <property type="match status" value="1"/>
</dbReference>
<dbReference type="SMART" id="SM00388">
    <property type="entry name" value="HisKA"/>
    <property type="match status" value="1"/>
</dbReference>
<feature type="region of interest" description="Disordered" evidence="10">
    <location>
        <begin position="1"/>
        <end position="32"/>
    </location>
</feature>
<dbReference type="InterPro" id="IPR004358">
    <property type="entry name" value="Sig_transdc_His_kin-like_C"/>
</dbReference>
<keyword evidence="15" id="KW-1185">Reference proteome</keyword>
<evidence type="ECO:0000313" key="14">
    <source>
        <dbReference type="EMBL" id="MFC1408508.1"/>
    </source>
</evidence>
<dbReference type="SUPFAM" id="SSF47384">
    <property type="entry name" value="Homodimeric domain of signal transducing histidine kinase"/>
    <property type="match status" value="1"/>
</dbReference>
<organism evidence="14 15">
    <name type="scientific">Streptacidiphilus alkalitolerans</name>
    <dbReference type="NCBI Taxonomy" id="3342712"/>
    <lineage>
        <taxon>Bacteria</taxon>
        <taxon>Bacillati</taxon>
        <taxon>Actinomycetota</taxon>
        <taxon>Actinomycetes</taxon>
        <taxon>Kitasatosporales</taxon>
        <taxon>Streptomycetaceae</taxon>
        <taxon>Streptacidiphilus</taxon>
    </lineage>
</organism>
<evidence type="ECO:0000256" key="2">
    <source>
        <dbReference type="ARBA" id="ARBA00004236"/>
    </source>
</evidence>
<name>A0ABV6V4B2_9ACTN</name>
<evidence type="ECO:0000256" key="5">
    <source>
        <dbReference type="ARBA" id="ARBA00022679"/>
    </source>
</evidence>
<dbReference type="InterPro" id="IPR003660">
    <property type="entry name" value="HAMP_dom"/>
</dbReference>
<sequence>MPVPEQAAEPRPTAGEAAYSTGPARSGPLGQGRWSTRQWLTAGVSAALVVLVVLSGLAVAFFRHSAAVSNQLVDRSSPALIQAVRLEAALVNQETGTRGYALTGQAEFLEPYTQGLSQQAAATTALHALTTGDRTDAADLDLVLARAARWQRDTARPIAARPPGTPVPSGLAGAEQGKAEFDSLRAALTTQQTHLQQARNASRADLTTARRLRNWLFSTIAAVIIALAVLVFVGLRRGVNAPLERLTAQVRTVAGGDFTHPITASGPADLRRLAQDVEAMRERLAHELATSQTARDAVDAYAADLARSNAELEQFAYVASHDLQEPLRKVASFCQLLQRRYAAQLDERADQYISYAVDGANRMQTLINDLLAFSRVGRVHDQYAPVDLEQVWDQTLDALSVSTTETGTELRHDPLPQVSGDRTQLGLLLQNLISNAVKFRAPDRAPRIRLTVEPDGAMWRFAFTDNGIGIDPEFADRVFIIFQRLHTRDAYPGNGIGLAMCKKIVEFHGGTITVDPHHTDGTRILFTLPQTPPPPHTPAQAEES</sequence>
<gene>
    <name evidence="14" type="ORF">ACEZDG_04370</name>
</gene>
<dbReference type="CDD" id="cd00082">
    <property type="entry name" value="HisKA"/>
    <property type="match status" value="1"/>
</dbReference>
<keyword evidence="8 11" id="KW-1133">Transmembrane helix</keyword>
<dbReference type="Gene3D" id="3.30.565.10">
    <property type="entry name" value="Histidine kinase-like ATPase, C-terminal domain"/>
    <property type="match status" value="1"/>
</dbReference>
<dbReference type="Proteomes" id="UP001592582">
    <property type="component" value="Unassembled WGS sequence"/>
</dbReference>
<evidence type="ECO:0000256" key="7">
    <source>
        <dbReference type="ARBA" id="ARBA00022777"/>
    </source>
</evidence>
<dbReference type="RefSeq" id="WP_380502480.1">
    <property type="nucleotide sequence ID" value="NZ_JBHEZX010000002.1"/>
</dbReference>
<evidence type="ECO:0000256" key="4">
    <source>
        <dbReference type="ARBA" id="ARBA00022553"/>
    </source>
</evidence>
<dbReference type="SUPFAM" id="SSF158472">
    <property type="entry name" value="HAMP domain-like"/>
    <property type="match status" value="1"/>
</dbReference>
<evidence type="ECO:0000256" key="8">
    <source>
        <dbReference type="ARBA" id="ARBA00022989"/>
    </source>
</evidence>
<evidence type="ECO:0000256" key="1">
    <source>
        <dbReference type="ARBA" id="ARBA00000085"/>
    </source>
</evidence>
<dbReference type="Pfam" id="PF02518">
    <property type="entry name" value="HATPase_c"/>
    <property type="match status" value="1"/>
</dbReference>
<dbReference type="Gene3D" id="6.10.340.10">
    <property type="match status" value="1"/>
</dbReference>
<dbReference type="PROSITE" id="PS50885">
    <property type="entry name" value="HAMP"/>
    <property type="match status" value="1"/>
</dbReference>
<comment type="caution">
    <text evidence="14">The sequence shown here is derived from an EMBL/GenBank/DDBJ whole genome shotgun (WGS) entry which is preliminary data.</text>
</comment>
<evidence type="ECO:0000259" key="12">
    <source>
        <dbReference type="PROSITE" id="PS50109"/>
    </source>
</evidence>
<dbReference type="InterPro" id="IPR003661">
    <property type="entry name" value="HisK_dim/P_dom"/>
</dbReference>
<accession>A0ABV6V4B2</accession>
<keyword evidence="6 11" id="KW-0812">Transmembrane</keyword>
<feature type="transmembrane region" description="Helical" evidence="11">
    <location>
        <begin position="215"/>
        <end position="235"/>
    </location>
</feature>
<keyword evidence="9" id="KW-0902">Two-component regulatory system</keyword>
<keyword evidence="11" id="KW-0472">Membrane</keyword>
<evidence type="ECO:0000313" key="15">
    <source>
        <dbReference type="Proteomes" id="UP001592582"/>
    </source>
</evidence>
<dbReference type="EC" id="2.7.13.3" evidence="3"/>
<dbReference type="PANTHER" id="PTHR43304">
    <property type="entry name" value="PHYTOCHROME-LIKE PROTEIN CPH1"/>
    <property type="match status" value="1"/>
</dbReference>
<feature type="transmembrane region" description="Helical" evidence="11">
    <location>
        <begin position="39"/>
        <end position="62"/>
    </location>
</feature>
<reference evidence="14 15" key="1">
    <citation type="submission" date="2024-09" db="EMBL/GenBank/DDBJ databases">
        <authorList>
            <person name="Lee S.D."/>
        </authorList>
    </citation>
    <scope>NUCLEOTIDE SEQUENCE [LARGE SCALE GENOMIC DNA]</scope>
    <source>
        <strain evidence="14 15">N1-1</strain>
    </source>
</reference>
<dbReference type="SMART" id="SM00304">
    <property type="entry name" value="HAMP"/>
    <property type="match status" value="1"/>
</dbReference>
<dbReference type="PRINTS" id="PR00344">
    <property type="entry name" value="BCTRLSENSOR"/>
</dbReference>
<dbReference type="InterPro" id="IPR052162">
    <property type="entry name" value="Sensor_kinase/Photoreceptor"/>
</dbReference>
<dbReference type="InterPro" id="IPR036097">
    <property type="entry name" value="HisK_dim/P_sf"/>
</dbReference>
<dbReference type="InterPro" id="IPR005467">
    <property type="entry name" value="His_kinase_dom"/>
</dbReference>
<keyword evidence="5" id="KW-0808">Transferase</keyword>
<evidence type="ECO:0000256" key="11">
    <source>
        <dbReference type="SAM" id="Phobius"/>
    </source>
</evidence>
<keyword evidence="4" id="KW-0597">Phosphoprotein</keyword>
<keyword evidence="14" id="KW-0067">ATP-binding</keyword>
<feature type="domain" description="Histidine kinase" evidence="12">
    <location>
        <begin position="318"/>
        <end position="532"/>
    </location>
</feature>
<dbReference type="CDD" id="cd06225">
    <property type="entry name" value="HAMP"/>
    <property type="match status" value="1"/>
</dbReference>
<evidence type="ECO:0000256" key="3">
    <source>
        <dbReference type="ARBA" id="ARBA00012438"/>
    </source>
</evidence>
<dbReference type="SMART" id="SM00387">
    <property type="entry name" value="HATPase_c"/>
    <property type="match status" value="1"/>
</dbReference>
<protein>
    <recommendedName>
        <fullName evidence="3">histidine kinase</fullName>
        <ecNumber evidence="3">2.7.13.3</ecNumber>
    </recommendedName>
</protein>
<dbReference type="SUPFAM" id="SSF55874">
    <property type="entry name" value="ATPase domain of HSP90 chaperone/DNA topoisomerase II/histidine kinase"/>
    <property type="match status" value="1"/>
</dbReference>
<evidence type="ECO:0000256" key="9">
    <source>
        <dbReference type="ARBA" id="ARBA00023012"/>
    </source>
</evidence>
<comment type="subcellular location">
    <subcellularLocation>
        <location evidence="2">Cell membrane</location>
    </subcellularLocation>
</comment>
<dbReference type="PROSITE" id="PS50109">
    <property type="entry name" value="HIS_KIN"/>
    <property type="match status" value="1"/>
</dbReference>
<comment type="catalytic activity">
    <reaction evidence="1">
        <text>ATP + protein L-histidine = ADP + protein N-phospho-L-histidine.</text>
        <dbReference type="EC" id="2.7.13.3"/>
    </reaction>
</comment>
<keyword evidence="14" id="KW-0547">Nucleotide-binding</keyword>